<feature type="transmembrane region" description="Helical" evidence="7">
    <location>
        <begin position="85"/>
        <end position="103"/>
    </location>
</feature>
<feature type="transmembrane region" description="Helical" evidence="7">
    <location>
        <begin position="53"/>
        <end position="73"/>
    </location>
</feature>
<feature type="transmembrane region" description="Helical" evidence="7">
    <location>
        <begin position="185"/>
        <end position="209"/>
    </location>
</feature>
<reference evidence="9" key="1">
    <citation type="submission" date="2020-11" db="EMBL/GenBank/DDBJ databases">
        <authorList>
            <consortium name="DOE Joint Genome Institute"/>
            <person name="Ahrendt S."/>
            <person name="Riley R."/>
            <person name="Andreopoulos W."/>
            <person name="Labutti K."/>
            <person name="Pangilinan J."/>
            <person name="Ruiz-Duenas F.J."/>
            <person name="Barrasa J.M."/>
            <person name="Sanchez-Garcia M."/>
            <person name="Camarero S."/>
            <person name="Miyauchi S."/>
            <person name="Serrano A."/>
            <person name="Linde D."/>
            <person name="Babiker R."/>
            <person name="Drula E."/>
            <person name="Ayuso-Fernandez I."/>
            <person name="Pacheco R."/>
            <person name="Padilla G."/>
            <person name="Ferreira P."/>
            <person name="Barriuso J."/>
            <person name="Kellner H."/>
            <person name="Castanera R."/>
            <person name="Alfaro M."/>
            <person name="Ramirez L."/>
            <person name="Pisabarro A.G."/>
            <person name="Kuo A."/>
            <person name="Tritt A."/>
            <person name="Lipzen A."/>
            <person name="He G."/>
            <person name="Yan M."/>
            <person name="Ng V."/>
            <person name="Cullen D."/>
            <person name="Martin F."/>
            <person name="Rosso M.-N."/>
            <person name="Henrissat B."/>
            <person name="Hibbett D."/>
            <person name="Martinez A.T."/>
            <person name="Grigoriev I.V."/>
        </authorList>
    </citation>
    <scope>NUCLEOTIDE SEQUENCE</scope>
    <source>
        <strain evidence="9">CIRM-BRFM 674</strain>
    </source>
</reference>
<dbReference type="PRINTS" id="PR01035">
    <property type="entry name" value="TCRTETA"/>
</dbReference>
<dbReference type="InterPro" id="IPR036259">
    <property type="entry name" value="MFS_trans_sf"/>
</dbReference>
<comment type="caution">
    <text evidence="9">The sequence shown here is derived from an EMBL/GenBank/DDBJ whole genome shotgun (WGS) entry which is preliminary data.</text>
</comment>
<comment type="subcellular location">
    <subcellularLocation>
        <location evidence="1">Membrane</location>
        <topology evidence="1">Multi-pass membrane protein</topology>
    </subcellularLocation>
</comment>
<feature type="compositionally biased region" description="Low complexity" evidence="6">
    <location>
        <begin position="221"/>
        <end position="238"/>
    </location>
</feature>
<evidence type="ECO:0000256" key="6">
    <source>
        <dbReference type="SAM" id="MobiDB-lite"/>
    </source>
</evidence>
<keyword evidence="10" id="KW-1185">Reference proteome</keyword>
<protein>
    <submittedName>
        <fullName evidence="9">MFS general substrate transporter</fullName>
    </submittedName>
</protein>
<feature type="transmembrane region" description="Helical" evidence="7">
    <location>
        <begin position="335"/>
        <end position="357"/>
    </location>
</feature>
<dbReference type="InterPro" id="IPR020846">
    <property type="entry name" value="MFS_dom"/>
</dbReference>
<dbReference type="GO" id="GO:0022857">
    <property type="term" value="F:transmembrane transporter activity"/>
    <property type="evidence" value="ECO:0007669"/>
    <property type="project" value="InterPro"/>
</dbReference>
<feature type="transmembrane region" description="Helical" evidence="7">
    <location>
        <begin position="266"/>
        <end position="292"/>
    </location>
</feature>
<dbReference type="AlphaFoldDB" id="A0A9P5ZBJ1"/>
<evidence type="ECO:0000256" key="1">
    <source>
        <dbReference type="ARBA" id="ARBA00004141"/>
    </source>
</evidence>
<feature type="transmembrane region" description="Helical" evidence="7">
    <location>
        <begin position="109"/>
        <end position="130"/>
    </location>
</feature>
<sequence>MDRQLLMPPTLPQFALLCALRFVDPLTFTQIFPYINQLLHALRLVNDPANIGFYSGFVESTFAFFQLCSIYHWARLSDLVGRRPVVVATTFGLALATLLFGFASSLPVILLSRALAGICSGNAAVLHSILGELTNSANEAVAFSTYGLFWPLGSIIGPILGGALADPATYYPRLRFFQNSFFRDYPYFLPSFTTAFFAFVIGALALALLRETLPSKQALPTSTSTTTAAGTTEQSSQSLNVSPPPRVVQPPISLAELLSYPVLKRLALSGALLCFTATAFDAVFVLFCYTPVELGGLSFTSHQIATALALAGTSSILLQITILPPLLRRISRARLYTLCMLAWPLTYALVPLLNLIATRGSALVDNVPMPSAEGARGAGIEVLGMPLALTQAPLSLTLDARPLGMGLEGGVDVGGVGAGGWGEEGPRLTALATYGLWAGVMLVMVLSRVGCLAYSISLVLVKQNAPSPAALGKANGIVLWAMCLARAGAPAFVSSAFAWSTTHRDALPGGAASFAWLSVMMSVALAGCAVSRGIERAVAVASKGKGKDRAMLGLGLEAEEEEEGRGVEWEPVEAAREREAYVAKVKAWRERKGVTVETQTLLHGSEGEP</sequence>
<proteinExistence type="predicted"/>
<feature type="transmembrane region" description="Helical" evidence="7">
    <location>
        <begin position="477"/>
        <end position="499"/>
    </location>
</feature>
<evidence type="ECO:0000313" key="10">
    <source>
        <dbReference type="Proteomes" id="UP000807469"/>
    </source>
</evidence>
<dbReference type="EMBL" id="MU155149">
    <property type="protein sequence ID" value="KAF9483845.1"/>
    <property type="molecule type" value="Genomic_DNA"/>
</dbReference>
<evidence type="ECO:0000256" key="5">
    <source>
        <dbReference type="ARBA" id="ARBA00023136"/>
    </source>
</evidence>
<feature type="region of interest" description="Disordered" evidence="6">
    <location>
        <begin position="219"/>
        <end position="244"/>
    </location>
</feature>
<feature type="transmembrane region" description="Helical" evidence="7">
    <location>
        <begin position="511"/>
        <end position="530"/>
    </location>
</feature>
<feature type="transmembrane region" description="Helical" evidence="7">
    <location>
        <begin position="304"/>
        <end position="323"/>
    </location>
</feature>
<dbReference type="InterPro" id="IPR001958">
    <property type="entry name" value="Tet-R_TetA/multi-R_MdtG-like"/>
</dbReference>
<keyword evidence="2" id="KW-0813">Transport</keyword>
<evidence type="ECO:0000256" key="4">
    <source>
        <dbReference type="ARBA" id="ARBA00022989"/>
    </source>
</evidence>
<feature type="transmembrane region" description="Helical" evidence="7">
    <location>
        <begin position="434"/>
        <end position="456"/>
    </location>
</feature>
<evidence type="ECO:0000313" key="9">
    <source>
        <dbReference type="EMBL" id="KAF9483845.1"/>
    </source>
</evidence>
<dbReference type="GO" id="GO:0016020">
    <property type="term" value="C:membrane"/>
    <property type="evidence" value="ECO:0007669"/>
    <property type="project" value="UniProtKB-SubCell"/>
</dbReference>
<dbReference type="InterPro" id="IPR011701">
    <property type="entry name" value="MFS"/>
</dbReference>
<feature type="transmembrane region" description="Helical" evidence="7">
    <location>
        <begin position="142"/>
        <end position="165"/>
    </location>
</feature>
<dbReference type="PANTHER" id="PTHR23504">
    <property type="entry name" value="MAJOR FACILITATOR SUPERFAMILY DOMAIN-CONTAINING PROTEIN 10"/>
    <property type="match status" value="1"/>
</dbReference>
<dbReference type="Pfam" id="PF07690">
    <property type="entry name" value="MFS_1"/>
    <property type="match status" value="1"/>
</dbReference>
<accession>A0A9P5ZBJ1</accession>
<feature type="domain" description="Major facilitator superfamily (MFS) profile" evidence="8">
    <location>
        <begin position="1"/>
        <end position="536"/>
    </location>
</feature>
<dbReference type="SUPFAM" id="SSF103473">
    <property type="entry name" value="MFS general substrate transporter"/>
    <property type="match status" value="1"/>
</dbReference>
<keyword evidence="5 7" id="KW-0472">Membrane</keyword>
<keyword evidence="4 7" id="KW-1133">Transmembrane helix</keyword>
<evidence type="ECO:0000259" key="8">
    <source>
        <dbReference type="PROSITE" id="PS50850"/>
    </source>
</evidence>
<dbReference type="OrthoDB" id="419616at2759"/>
<evidence type="ECO:0000256" key="7">
    <source>
        <dbReference type="SAM" id="Phobius"/>
    </source>
</evidence>
<dbReference type="PANTHER" id="PTHR23504:SF15">
    <property type="entry name" value="MAJOR FACILITATOR SUPERFAMILY (MFS) PROFILE DOMAIN-CONTAINING PROTEIN"/>
    <property type="match status" value="1"/>
</dbReference>
<evidence type="ECO:0000256" key="3">
    <source>
        <dbReference type="ARBA" id="ARBA00022692"/>
    </source>
</evidence>
<name>A0A9P5ZBJ1_9AGAR</name>
<keyword evidence="3 7" id="KW-0812">Transmembrane</keyword>
<dbReference type="Proteomes" id="UP000807469">
    <property type="component" value="Unassembled WGS sequence"/>
</dbReference>
<dbReference type="PROSITE" id="PS50850">
    <property type="entry name" value="MFS"/>
    <property type="match status" value="1"/>
</dbReference>
<gene>
    <name evidence="9" type="ORF">BDN70DRAFT_850783</name>
</gene>
<evidence type="ECO:0000256" key="2">
    <source>
        <dbReference type="ARBA" id="ARBA00022448"/>
    </source>
</evidence>
<organism evidence="9 10">
    <name type="scientific">Pholiota conissans</name>
    <dbReference type="NCBI Taxonomy" id="109636"/>
    <lineage>
        <taxon>Eukaryota</taxon>
        <taxon>Fungi</taxon>
        <taxon>Dikarya</taxon>
        <taxon>Basidiomycota</taxon>
        <taxon>Agaricomycotina</taxon>
        <taxon>Agaricomycetes</taxon>
        <taxon>Agaricomycetidae</taxon>
        <taxon>Agaricales</taxon>
        <taxon>Agaricineae</taxon>
        <taxon>Strophariaceae</taxon>
        <taxon>Pholiota</taxon>
    </lineage>
</organism>
<dbReference type="Gene3D" id="1.20.1250.20">
    <property type="entry name" value="MFS general substrate transporter like domains"/>
    <property type="match status" value="1"/>
</dbReference>